<dbReference type="Proteomes" id="UP001163632">
    <property type="component" value="Chromosome"/>
</dbReference>
<feature type="coiled-coil region" evidence="1">
    <location>
        <begin position="139"/>
        <end position="166"/>
    </location>
</feature>
<dbReference type="RefSeq" id="WP_078274747.1">
    <property type="nucleotide sequence ID" value="NZ_CP030241.1"/>
</dbReference>
<dbReference type="GeneID" id="77187274"/>
<name>A0AAQ2Q8Q9_MORBO</name>
<evidence type="ECO:0000256" key="1">
    <source>
        <dbReference type="SAM" id="Coils"/>
    </source>
</evidence>
<keyword evidence="5" id="KW-1185">Reference proteome</keyword>
<dbReference type="Proteomes" id="UP001163283">
    <property type="component" value="Chromosome"/>
</dbReference>
<dbReference type="KEGG" id="mboi:DQF64_00315"/>
<sequence length="516" mass="57027">MKKVIALLASFIVALLGYVMQDHWARQSLQKHLIEHRYSEVFVNGKGQIIASDPRITPQNIERYRLPLAYEVYDKQLVRYMMTVEGYGILAKTKGLIKGALSMIGVGHYGGGSTLDVSSAGSMLSQRVAQPDFIGRVFNRGKEMALARVINELDEAQRDVIMLNEVCMYNNVTGCTLVASALWGRPAKTAKERIILISSIRYPITEDNAERLVDYSTVQCNRLRKVYDEIAQNDCYFTSSDFKTKATVKYPSVLHQHLMGANHLSLDNKLFAIEQMSKIKNADVEISLKDATTGELVLLISNSSKIMQNGGFDETYNIASVAKLITLLDIQAHYPQGMVQAMAKSNNDAILKLAHQSTSGLSLERYMMQAGITFNYSDLLVDSAKGRVNGSSDNIHHLLSTLIANKPKMTSINQQALSSATSKDGTLRYVQQFVKKTDIDVVVAKSGTVAVRQNSGEKGVYGNLAVYGLKSPNQKNYTLVIRVHAKNNKPICQAEGCGHANMMRLTDLAFGLLPKA</sequence>
<protein>
    <submittedName>
        <fullName evidence="3">Uncharacterized protein</fullName>
    </submittedName>
</protein>
<dbReference type="InterPro" id="IPR012338">
    <property type="entry name" value="Beta-lactam/transpept-like"/>
</dbReference>
<evidence type="ECO:0000313" key="4">
    <source>
        <dbReference type="Proteomes" id="UP001163283"/>
    </source>
</evidence>
<proteinExistence type="predicted"/>
<dbReference type="EMBL" id="CP087830">
    <property type="protein sequence ID" value="UZA03139.1"/>
    <property type="molecule type" value="Genomic_DNA"/>
</dbReference>
<evidence type="ECO:0000313" key="3">
    <source>
        <dbReference type="EMBL" id="UZA51734.1"/>
    </source>
</evidence>
<dbReference type="SUPFAM" id="SSF56601">
    <property type="entry name" value="beta-lactamase/transpeptidase-like"/>
    <property type="match status" value="1"/>
</dbReference>
<reference evidence="3 4" key="1">
    <citation type="journal article" date="2022" name="BMC Microbiol.">
        <title>Whole genome sequencing of Moraxella bovis strains from North America reveals two genotypes with different genetic determinants.</title>
        <authorList>
            <person name="Wynn E.L."/>
            <person name="Hille M.M."/>
            <person name="Loy J.D."/>
            <person name="Schuller G."/>
            <person name="Kuhn K.L."/>
            <person name="Dickey A.M."/>
            <person name="Bono J.L."/>
            <person name="Clawson M.L."/>
        </authorList>
    </citation>
    <scope>NUCLEOTIDE SEQUENCE [LARGE SCALE GENOMIC DNA]</scope>
    <source>
        <strain evidence="2">SAM102599</strain>
        <strain evidence="3 4">SAM57978</strain>
    </source>
</reference>
<dbReference type="AlphaFoldDB" id="A0AAQ2Q8Q9"/>
<evidence type="ECO:0000313" key="2">
    <source>
        <dbReference type="EMBL" id="UZA03139.1"/>
    </source>
</evidence>
<evidence type="ECO:0000313" key="5">
    <source>
        <dbReference type="Proteomes" id="UP001163632"/>
    </source>
</evidence>
<keyword evidence="1" id="KW-0175">Coiled coil</keyword>
<organism evidence="3 4">
    <name type="scientific">Moraxella bovis</name>
    <dbReference type="NCBI Taxonomy" id="476"/>
    <lineage>
        <taxon>Bacteria</taxon>
        <taxon>Pseudomonadati</taxon>
        <taxon>Pseudomonadota</taxon>
        <taxon>Gammaproteobacteria</taxon>
        <taxon>Moraxellales</taxon>
        <taxon>Moraxellaceae</taxon>
        <taxon>Moraxella</taxon>
    </lineage>
</organism>
<accession>A0AAQ2Q8Q9</accession>
<gene>
    <name evidence="2" type="ORF">LP092_14615</name>
    <name evidence="3" type="ORF">LP129_00760</name>
</gene>
<dbReference type="EMBL" id="CP087781">
    <property type="protein sequence ID" value="UZA51734.1"/>
    <property type="molecule type" value="Genomic_DNA"/>
</dbReference>